<feature type="region of interest" description="FAD-dependent cmnm(5)s(2)U34 oxidoreductase" evidence="10">
    <location>
        <begin position="282"/>
        <end position="667"/>
    </location>
</feature>
<keyword evidence="4 10" id="KW-0808">Transferase</keyword>
<dbReference type="InterPro" id="IPR036188">
    <property type="entry name" value="FAD/NAD-bd_sf"/>
</dbReference>
<evidence type="ECO:0000256" key="10">
    <source>
        <dbReference type="HAMAP-Rule" id="MF_01102"/>
    </source>
</evidence>
<dbReference type="InterPro" id="IPR006076">
    <property type="entry name" value="FAD-dep_OxRdtase"/>
</dbReference>
<comment type="similarity">
    <text evidence="10">In the N-terminal section; belongs to the methyltransferase superfamily. tRNA (mnm(5)s(2)U34)-methyltransferase family.</text>
</comment>
<dbReference type="InterPro" id="IPR017610">
    <property type="entry name" value="tRNA_S-uridine_synth_MnmC_C"/>
</dbReference>
<dbReference type="GO" id="GO:0050660">
    <property type="term" value="F:flavin adenine dinucleotide binding"/>
    <property type="evidence" value="ECO:0007669"/>
    <property type="project" value="UniProtKB-UniRule"/>
</dbReference>
<evidence type="ECO:0000256" key="3">
    <source>
        <dbReference type="ARBA" id="ARBA00022630"/>
    </source>
</evidence>
<dbReference type="Gene3D" id="3.30.9.10">
    <property type="entry name" value="D-Amino Acid Oxidase, subunit A, domain 2"/>
    <property type="match status" value="1"/>
</dbReference>
<dbReference type="GO" id="GO:0016645">
    <property type="term" value="F:oxidoreductase activity, acting on the CH-NH group of donors"/>
    <property type="evidence" value="ECO:0007669"/>
    <property type="project" value="InterPro"/>
</dbReference>
<evidence type="ECO:0000256" key="8">
    <source>
        <dbReference type="ARBA" id="ARBA00023002"/>
    </source>
</evidence>
<dbReference type="SUPFAM" id="SSF54373">
    <property type="entry name" value="FAD-linked reductases, C-terminal domain"/>
    <property type="match status" value="1"/>
</dbReference>
<feature type="domain" description="FAD dependent oxidoreductase" evidence="11">
    <location>
        <begin position="280"/>
        <end position="634"/>
    </location>
</feature>
<dbReference type="EMBL" id="LNYP01000029">
    <property type="protein sequence ID" value="KTD37981.1"/>
    <property type="molecule type" value="Genomic_DNA"/>
</dbReference>
<keyword evidence="7 10" id="KW-0274">FAD</keyword>
<comment type="subcellular location">
    <subcellularLocation>
        <location evidence="10">Cytoplasm</location>
    </subcellularLocation>
</comment>
<keyword evidence="5 10" id="KW-0949">S-adenosyl-L-methionine</keyword>
<dbReference type="AlphaFoldDB" id="A0A0W0X0A0"/>
<keyword evidence="1 10" id="KW-0963">Cytoplasm</keyword>
<dbReference type="NCBIfam" id="NF033855">
    <property type="entry name" value="tRNA_MNMC2"/>
    <property type="match status" value="1"/>
</dbReference>
<dbReference type="PATRIC" id="fig|29423.5.peg.1736"/>
<dbReference type="Pfam" id="PF01266">
    <property type="entry name" value="DAO"/>
    <property type="match status" value="1"/>
</dbReference>
<feature type="domain" description="MnmC-like methyltransferase" evidence="12">
    <location>
        <begin position="120"/>
        <end position="251"/>
    </location>
</feature>
<dbReference type="SUPFAM" id="SSF51905">
    <property type="entry name" value="FAD/NAD(P)-binding domain"/>
    <property type="match status" value="1"/>
</dbReference>
<keyword evidence="3 10" id="KW-0285">Flavoprotein</keyword>
<evidence type="ECO:0000259" key="11">
    <source>
        <dbReference type="Pfam" id="PF01266"/>
    </source>
</evidence>
<sequence>MSTLFEAITPAKITWTSGLPYSCEFEDIYFSTANGLQEASHVFIDGNQLRERWEKLPDKQGSQFVIAETGFGSGLNFLLAWSLWQTHAPKSARLHFISCEKHPLTRDDLLKSLSLWPALAGQSQALLESYPILTPGFHLLSFEGGRVNLILMLGDALACYDQLLICGDAAVEKQLRHTAVDAWFLDGFSPKKNPDMWCEPLFTVIGRLSRQNATLATFSAAGIVKRGLQAVGFTVNKKKGYGCKREMITAVFDQPSTRSYARYTPWHASSVSPVKDRHAMIVGGGLAGCYSAYALARRGWKVTLIDEQKHAGEGASGNRRAVLYPKISSYRSPLTEFMLTAYVFAIRAYKALLNPHIGHLGGGLQLAYNSKEQVIQAGLRPWLTHYPELGRLVNHKEASLLAGIILESDGLFVPHSGWIDSLALCQFLIESERIHWVGGHQVNALNYVDGTWSTGQYQAEVLIIASGHHANQFSQTSHLPLKPIRGQMTIIKSNEASSKLNMPLCADGHVLPAWDGGHYLGATYHLGSTDATCQNVDNESNLAKLDKLSSELTWSKDVINHWSAIRAATPDYLPLVGPVAQPESFKQHFAALASNAQRWLPFSAACLPGLYVCAGFGSRGLTSIPISAEWLAAMINREPHCLPRKLIQAISPARFLRREIIRSRLHT</sequence>
<dbReference type="InterPro" id="IPR047785">
    <property type="entry name" value="tRNA_MNMC2"/>
</dbReference>
<dbReference type="GO" id="GO:0002097">
    <property type="term" value="P:tRNA wobble base modification"/>
    <property type="evidence" value="ECO:0007669"/>
    <property type="project" value="UniProtKB-UniRule"/>
</dbReference>
<dbReference type="PANTHER" id="PTHR13847:SF283">
    <property type="entry name" value="TRNA 5-METHYLAMINOMETHYL-2-THIOURIDINE BIOSYNTHESIS BIFUNCTIONAL PROTEIN MNMC"/>
    <property type="match status" value="1"/>
</dbReference>
<evidence type="ECO:0000256" key="6">
    <source>
        <dbReference type="ARBA" id="ARBA00022694"/>
    </source>
</evidence>
<gene>
    <name evidence="10" type="primary">mnmC</name>
    <name evidence="13" type="ORF">Loak_1657</name>
</gene>
<dbReference type="Proteomes" id="UP000054858">
    <property type="component" value="Unassembled WGS sequence"/>
</dbReference>
<dbReference type="EC" id="1.5.-.-" evidence="10"/>
<keyword evidence="8 10" id="KW-0560">Oxidoreductase</keyword>
<organism evidence="13 14">
    <name type="scientific">Legionella oakridgensis</name>
    <dbReference type="NCBI Taxonomy" id="29423"/>
    <lineage>
        <taxon>Bacteria</taxon>
        <taxon>Pseudomonadati</taxon>
        <taxon>Pseudomonadota</taxon>
        <taxon>Gammaproteobacteria</taxon>
        <taxon>Legionellales</taxon>
        <taxon>Legionellaceae</taxon>
        <taxon>Legionella</taxon>
    </lineage>
</organism>
<proteinExistence type="inferred from homology"/>
<dbReference type="NCBIfam" id="NF002481">
    <property type="entry name" value="PRK01747.1-2"/>
    <property type="match status" value="1"/>
</dbReference>
<comment type="function">
    <text evidence="10">Catalyzes the last two steps in the biosynthesis of 5-methylaminomethyl-2-thiouridine (mnm(5)s(2)U) at the wobble position (U34) in tRNA. Catalyzes the FAD-dependent demodification of cmnm(5)s(2)U34 to nm(5)s(2)U34, followed by the transfer of a methyl group from S-adenosyl-L-methionine to nm(5)s(2)U34, to form mnm(5)s(2)U34.</text>
</comment>
<dbReference type="GO" id="GO:0005737">
    <property type="term" value="C:cytoplasm"/>
    <property type="evidence" value="ECO:0007669"/>
    <property type="project" value="UniProtKB-SubCell"/>
</dbReference>
<protein>
    <recommendedName>
        <fullName evidence="10">tRNA 5-methylaminomethyl-2-thiouridine biosynthesis bifunctional protein MnmC</fullName>
        <shortName evidence="10">tRNA mnm(5)s(2)U biosynthesis bifunctional protein</shortName>
    </recommendedName>
    <domain>
        <recommendedName>
            <fullName evidence="10">tRNA (mnm(5)s(2)U34)-methyltransferase</fullName>
            <ecNumber evidence="10">2.1.1.61</ecNumber>
        </recommendedName>
    </domain>
    <domain>
        <recommendedName>
            <fullName evidence="10">FAD-dependent cmnm(5)s(2)U34 oxidoreductase</fullName>
            <ecNumber evidence="10">1.5.-.-</ecNumber>
        </recommendedName>
    </domain>
</protein>
<keyword evidence="2 10" id="KW-0489">Methyltransferase</keyword>
<dbReference type="EC" id="2.1.1.61" evidence="10"/>
<comment type="cofactor">
    <cofactor evidence="10">
        <name>FAD</name>
        <dbReference type="ChEBI" id="CHEBI:57692"/>
    </cofactor>
</comment>
<comment type="similarity">
    <text evidence="10">In the C-terminal section; belongs to the DAO family.</text>
</comment>
<dbReference type="GO" id="GO:0032259">
    <property type="term" value="P:methylation"/>
    <property type="evidence" value="ECO:0007669"/>
    <property type="project" value="UniProtKB-KW"/>
</dbReference>
<dbReference type="PANTHER" id="PTHR13847">
    <property type="entry name" value="SARCOSINE DEHYDROGENASE-RELATED"/>
    <property type="match status" value="1"/>
</dbReference>
<evidence type="ECO:0000256" key="4">
    <source>
        <dbReference type="ARBA" id="ARBA00022679"/>
    </source>
</evidence>
<accession>A0A0W0X0A0</accession>
<evidence type="ECO:0000256" key="9">
    <source>
        <dbReference type="ARBA" id="ARBA00023268"/>
    </source>
</evidence>
<name>A0A0W0X0A0_9GAMM</name>
<evidence type="ECO:0000256" key="5">
    <source>
        <dbReference type="ARBA" id="ARBA00022691"/>
    </source>
</evidence>
<dbReference type="InterPro" id="IPR029063">
    <property type="entry name" value="SAM-dependent_MTases_sf"/>
</dbReference>
<evidence type="ECO:0000256" key="1">
    <source>
        <dbReference type="ARBA" id="ARBA00022490"/>
    </source>
</evidence>
<reference evidence="13 14" key="1">
    <citation type="submission" date="2015-11" db="EMBL/GenBank/DDBJ databases">
        <title>Genomic analysis of 38 Legionella species identifies large and diverse effector repertoires.</title>
        <authorList>
            <person name="Burstein D."/>
            <person name="Amaro F."/>
            <person name="Zusman T."/>
            <person name="Lifshitz Z."/>
            <person name="Cohen O."/>
            <person name="Gilbert J.A."/>
            <person name="Pupko T."/>
            <person name="Shuman H.A."/>
            <person name="Segal G."/>
        </authorList>
    </citation>
    <scope>NUCLEOTIDE SEQUENCE [LARGE SCALE GENOMIC DNA]</scope>
    <source>
        <strain evidence="13 14">Oak Ridge-10</strain>
    </source>
</reference>
<dbReference type="Gene3D" id="3.50.50.60">
    <property type="entry name" value="FAD/NAD(P)-binding domain"/>
    <property type="match status" value="1"/>
</dbReference>
<keyword evidence="9 10" id="KW-0511">Multifunctional enzyme</keyword>
<evidence type="ECO:0000259" key="12">
    <source>
        <dbReference type="Pfam" id="PF05430"/>
    </source>
</evidence>
<evidence type="ECO:0000313" key="14">
    <source>
        <dbReference type="Proteomes" id="UP000054858"/>
    </source>
</evidence>
<feature type="region of interest" description="tRNA (mnm(5)s(2)U34)-methyltransferase" evidence="10">
    <location>
        <begin position="1"/>
        <end position="253"/>
    </location>
</feature>
<dbReference type="HAMAP" id="MF_01102">
    <property type="entry name" value="MnmC"/>
    <property type="match status" value="1"/>
</dbReference>
<evidence type="ECO:0000256" key="2">
    <source>
        <dbReference type="ARBA" id="ARBA00022603"/>
    </source>
</evidence>
<evidence type="ECO:0000313" key="13">
    <source>
        <dbReference type="EMBL" id="KTD37981.1"/>
    </source>
</evidence>
<dbReference type="InterPro" id="IPR008471">
    <property type="entry name" value="MnmC-like_methylTransf"/>
</dbReference>
<comment type="catalytic activity">
    <reaction evidence="10">
        <text>5-aminomethyl-2-thiouridine(34) in tRNA + S-adenosyl-L-methionine = 5-methylaminomethyl-2-thiouridine(34) in tRNA + S-adenosyl-L-homocysteine + H(+)</text>
        <dbReference type="Rhea" id="RHEA:19569"/>
        <dbReference type="Rhea" id="RHEA-COMP:10195"/>
        <dbReference type="Rhea" id="RHEA-COMP:10197"/>
        <dbReference type="ChEBI" id="CHEBI:15378"/>
        <dbReference type="ChEBI" id="CHEBI:57856"/>
        <dbReference type="ChEBI" id="CHEBI:59789"/>
        <dbReference type="ChEBI" id="CHEBI:74454"/>
        <dbReference type="ChEBI" id="CHEBI:74455"/>
        <dbReference type="EC" id="2.1.1.61"/>
    </reaction>
</comment>
<dbReference type="Gene3D" id="3.40.50.150">
    <property type="entry name" value="Vaccinia Virus protein VP39"/>
    <property type="match status" value="1"/>
</dbReference>
<evidence type="ECO:0000256" key="7">
    <source>
        <dbReference type="ARBA" id="ARBA00022827"/>
    </source>
</evidence>
<comment type="caution">
    <text evidence="13">The sequence shown here is derived from an EMBL/GenBank/DDBJ whole genome shotgun (WGS) entry which is preliminary data.</text>
</comment>
<dbReference type="RefSeq" id="WP_025385794.1">
    <property type="nucleotide sequence ID" value="NZ_LCUA01000004.1"/>
</dbReference>
<keyword evidence="6 10" id="KW-0819">tRNA processing</keyword>
<dbReference type="Pfam" id="PF05430">
    <property type="entry name" value="Methyltransf_30"/>
    <property type="match status" value="1"/>
</dbReference>
<dbReference type="GO" id="GO:0004808">
    <property type="term" value="F:tRNA (5-methylaminomethyl-2-thiouridylate)(34)-methyltransferase activity"/>
    <property type="evidence" value="ECO:0007669"/>
    <property type="project" value="UniProtKB-EC"/>
</dbReference>
<dbReference type="InterPro" id="IPR023032">
    <property type="entry name" value="tRNA_MAMT_biosynth_bifunc_MnmC"/>
</dbReference>
<dbReference type="NCBIfam" id="TIGR03197">
    <property type="entry name" value="MnmC_Cterm"/>
    <property type="match status" value="1"/>
</dbReference>